<dbReference type="Gene3D" id="2.10.70.20">
    <property type="entry name" value="gspk-gspi-gspj complex like domains"/>
    <property type="match status" value="1"/>
</dbReference>
<evidence type="ECO:0000256" key="8">
    <source>
        <dbReference type="ARBA" id="ARBA00022989"/>
    </source>
</evidence>
<dbReference type="InterPro" id="IPR051621">
    <property type="entry name" value="T2SS_protein_J"/>
</dbReference>
<comment type="similarity">
    <text evidence="2">Belongs to the GSP J family.</text>
</comment>
<keyword evidence="8 10" id="KW-1133">Transmembrane helix</keyword>
<evidence type="ECO:0000256" key="6">
    <source>
        <dbReference type="ARBA" id="ARBA00022519"/>
    </source>
</evidence>
<dbReference type="InterPro" id="IPR010055">
    <property type="entry name" value="T2SS_protein-GspJ"/>
</dbReference>
<comment type="caution">
    <text evidence="11">The sequence shown here is derived from an EMBL/GenBank/DDBJ whole genome shotgun (WGS) entry which is preliminary data.</text>
</comment>
<evidence type="ECO:0000256" key="10">
    <source>
        <dbReference type="SAM" id="Phobius"/>
    </source>
</evidence>
<keyword evidence="9 10" id="KW-0472">Membrane</keyword>
<dbReference type="RefSeq" id="WP_017126897.1">
    <property type="nucleotide sequence ID" value="NZ_JACAQE010000006.1"/>
</dbReference>
<dbReference type="Pfam" id="PF11612">
    <property type="entry name" value="T2SSJ"/>
    <property type="match status" value="1"/>
</dbReference>
<dbReference type="PANTHER" id="PTHR39583">
    <property type="entry name" value="TYPE II SECRETION SYSTEM PROTEIN J-RELATED"/>
    <property type="match status" value="1"/>
</dbReference>
<dbReference type="SUPFAM" id="SSF54523">
    <property type="entry name" value="Pili subunits"/>
    <property type="match status" value="1"/>
</dbReference>
<dbReference type="AlphaFoldDB" id="A0A7Y8CDW9"/>
<protein>
    <recommendedName>
        <fullName evidence="3">Type II secretion system protein J</fullName>
    </recommendedName>
</protein>
<evidence type="ECO:0000256" key="5">
    <source>
        <dbReference type="ARBA" id="ARBA00022481"/>
    </source>
</evidence>
<evidence type="ECO:0000313" key="12">
    <source>
        <dbReference type="Proteomes" id="UP000517547"/>
    </source>
</evidence>
<keyword evidence="7 10" id="KW-0812">Transmembrane</keyword>
<keyword evidence="4" id="KW-1003">Cell membrane</keyword>
<proteinExistence type="inferred from homology"/>
<dbReference type="InterPro" id="IPR012902">
    <property type="entry name" value="N_methyl_site"/>
</dbReference>
<dbReference type="GO" id="GO:0015627">
    <property type="term" value="C:type II protein secretion system complex"/>
    <property type="evidence" value="ECO:0007669"/>
    <property type="project" value="InterPro"/>
</dbReference>
<feature type="transmembrane region" description="Helical" evidence="10">
    <location>
        <begin position="7"/>
        <end position="30"/>
    </location>
</feature>
<dbReference type="GO" id="GO:0015628">
    <property type="term" value="P:protein secretion by the type II secretion system"/>
    <property type="evidence" value="ECO:0007669"/>
    <property type="project" value="InterPro"/>
</dbReference>
<gene>
    <name evidence="11" type="ORF">HX845_18475</name>
</gene>
<evidence type="ECO:0000256" key="2">
    <source>
        <dbReference type="ARBA" id="ARBA00011084"/>
    </source>
</evidence>
<evidence type="ECO:0000256" key="9">
    <source>
        <dbReference type="ARBA" id="ARBA00023136"/>
    </source>
</evidence>
<accession>A0A7Y8CDW9</accession>
<comment type="subcellular location">
    <subcellularLocation>
        <location evidence="1">Cell inner membrane</location>
        <topology evidence="1">Single-pass membrane protein</topology>
    </subcellularLocation>
</comment>
<dbReference type="EMBL" id="JACAQE010000006">
    <property type="protein sequence ID" value="NWC15655.1"/>
    <property type="molecule type" value="Genomic_DNA"/>
</dbReference>
<dbReference type="PROSITE" id="PS51257">
    <property type="entry name" value="PROKAR_LIPOPROTEIN"/>
    <property type="match status" value="1"/>
</dbReference>
<organism evidence="11 12">
    <name type="scientific">Pseudomonas gingeri</name>
    <dbReference type="NCBI Taxonomy" id="117681"/>
    <lineage>
        <taxon>Bacteria</taxon>
        <taxon>Pseudomonadati</taxon>
        <taxon>Pseudomonadota</taxon>
        <taxon>Gammaproteobacteria</taxon>
        <taxon>Pseudomonadales</taxon>
        <taxon>Pseudomonadaceae</taxon>
        <taxon>Pseudomonas</taxon>
    </lineage>
</organism>
<dbReference type="PANTHER" id="PTHR39583:SF2">
    <property type="entry name" value="TYPE II SECRETION SYSTEM PROTEIN J"/>
    <property type="match status" value="1"/>
</dbReference>
<dbReference type="Proteomes" id="UP000517547">
    <property type="component" value="Unassembled WGS sequence"/>
</dbReference>
<sequence length="181" mass="20690">MSRQAGFTLLELVIALAIFSLLSLGCWRLYDGLVRVQGQVSLHEQALRKLQRAIGVLERDVLQVVVSGDTAPLVLREGVLSLQRANWRNPLDQPRSERQEISYRLEDGLLWRDSRSPELATVQRQALLADVRRLQWRFYDAKAGWRADWPSPTSRPRALEVTLSAGRFEQIRRVIPLPEGP</sequence>
<evidence type="ECO:0000313" key="11">
    <source>
        <dbReference type="EMBL" id="NWC15655.1"/>
    </source>
</evidence>
<evidence type="ECO:0000256" key="3">
    <source>
        <dbReference type="ARBA" id="ARBA00021539"/>
    </source>
</evidence>
<reference evidence="11 12" key="1">
    <citation type="submission" date="2020-04" db="EMBL/GenBank/DDBJ databases">
        <title>Molecular characterization of pseudomonads from Agaricus bisporus reveal novel blotch 2 pathogens in Western Europe.</title>
        <authorList>
            <person name="Taparia T."/>
            <person name="Krijger M."/>
            <person name="Haynes E."/>
            <person name="Elpinstone J.G."/>
            <person name="Noble R."/>
            <person name="Van Der Wolf J."/>
        </authorList>
    </citation>
    <scope>NUCLEOTIDE SEQUENCE [LARGE SCALE GENOMIC DNA]</scope>
    <source>
        <strain evidence="11 12">IPO3738</strain>
    </source>
</reference>
<name>A0A7Y8CDW9_9PSED</name>
<dbReference type="InterPro" id="IPR045584">
    <property type="entry name" value="Pilin-like"/>
</dbReference>
<dbReference type="Pfam" id="PF07963">
    <property type="entry name" value="N_methyl"/>
    <property type="match status" value="1"/>
</dbReference>
<dbReference type="Gene3D" id="3.10.610.10">
    <property type="entry name" value="GSPII I/J protein-like"/>
    <property type="match status" value="1"/>
</dbReference>
<dbReference type="GO" id="GO:0005886">
    <property type="term" value="C:plasma membrane"/>
    <property type="evidence" value="ECO:0007669"/>
    <property type="project" value="UniProtKB-SubCell"/>
</dbReference>
<evidence type="ECO:0000256" key="4">
    <source>
        <dbReference type="ARBA" id="ARBA00022475"/>
    </source>
</evidence>
<evidence type="ECO:0000256" key="1">
    <source>
        <dbReference type="ARBA" id="ARBA00004377"/>
    </source>
</evidence>
<keyword evidence="5" id="KW-0488">Methylation</keyword>
<evidence type="ECO:0000256" key="7">
    <source>
        <dbReference type="ARBA" id="ARBA00022692"/>
    </source>
</evidence>
<dbReference type="NCBIfam" id="TIGR02532">
    <property type="entry name" value="IV_pilin_GFxxxE"/>
    <property type="match status" value="1"/>
</dbReference>
<keyword evidence="6" id="KW-0997">Cell inner membrane</keyword>